<evidence type="ECO:0000313" key="8">
    <source>
        <dbReference type="Proteomes" id="UP001519291"/>
    </source>
</evidence>
<keyword evidence="5 6" id="KW-0472">Membrane</keyword>
<feature type="transmembrane region" description="Helical" evidence="6">
    <location>
        <begin position="132"/>
        <end position="151"/>
    </location>
</feature>
<evidence type="ECO:0000256" key="3">
    <source>
        <dbReference type="ARBA" id="ARBA00022692"/>
    </source>
</evidence>
<evidence type="ECO:0000256" key="4">
    <source>
        <dbReference type="ARBA" id="ARBA00022989"/>
    </source>
</evidence>
<dbReference type="GO" id="GO:0050613">
    <property type="term" value="F:Delta14-sterol reductase activity"/>
    <property type="evidence" value="ECO:0007669"/>
    <property type="project" value="UniProtKB-EC"/>
</dbReference>
<dbReference type="Proteomes" id="UP001519291">
    <property type="component" value="Unassembled WGS sequence"/>
</dbReference>
<comment type="subcellular location">
    <subcellularLocation>
        <location evidence="1">Membrane</location>
        <topology evidence="1">Multi-pass membrane protein</topology>
    </subcellularLocation>
</comment>
<keyword evidence="7" id="KW-0560">Oxidoreductase</keyword>
<dbReference type="GeneID" id="91567275"/>
<dbReference type="PANTHER" id="PTHR21257:SF52">
    <property type="entry name" value="DELTA(14)-STEROL REDUCTASE TM7SF2"/>
    <property type="match status" value="1"/>
</dbReference>
<feature type="transmembrane region" description="Helical" evidence="6">
    <location>
        <begin position="163"/>
        <end position="180"/>
    </location>
</feature>
<accession>A0ABS4XWN9</accession>
<comment type="similarity">
    <text evidence="2">Belongs to the ERG4/ERG24 family.</text>
</comment>
<comment type="caution">
    <text evidence="7">The sequence shown here is derived from an EMBL/GenBank/DDBJ whole genome shotgun (WGS) entry which is preliminary data.</text>
</comment>
<gene>
    <name evidence="7" type="ORF">JO379_000390</name>
</gene>
<dbReference type="InterPro" id="IPR001171">
    <property type="entry name" value="ERG24_DHCR-like"/>
</dbReference>
<sequence length="355" mass="40403">MAALALMAFVLVLFVGSRWIPGRSVPAAVTEDTGAPRAYRLNGAWLFALTASAVAGCWLWAPRVLAWPERHWGELLLAANVFAFALAWLLFLTGGRRTRAASRVPGWRRGPADYFYGVELNPVWAGVDLKFFSYRPSLIGLFVLNVSAMAAHYADQGSVSGRMLLYQLFFFVYLTNYFQFEAGMVYTWDLLAERFGWGLVWGDYVLVPFFYGIGGRTLIDVQKPLPLWLGAMCCVLFVFGFWLFRGANEQKHRFKTAGATTIWGRPVETLGGKLLVSGFWGIGRKLNYTGELLVYLSWTLLCGAESVLPYLLPAFLLLLFVHRAHRDDHRCRAKYGELWDEYCRRARFRMFPFVY</sequence>
<organism evidence="7 8">
    <name type="scientific">Streptomyces syringium</name>
    <dbReference type="NCBI Taxonomy" id="76729"/>
    <lineage>
        <taxon>Bacteria</taxon>
        <taxon>Bacillati</taxon>
        <taxon>Actinomycetota</taxon>
        <taxon>Actinomycetes</taxon>
        <taxon>Kitasatosporales</taxon>
        <taxon>Streptomycetaceae</taxon>
        <taxon>Streptomyces</taxon>
    </lineage>
</organism>
<keyword evidence="4 6" id="KW-1133">Transmembrane helix</keyword>
<evidence type="ECO:0000256" key="1">
    <source>
        <dbReference type="ARBA" id="ARBA00004141"/>
    </source>
</evidence>
<feature type="transmembrane region" description="Helical" evidence="6">
    <location>
        <begin position="73"/>
        <end position="91"/>
    </location>
</feature>
<dbReference type="RefSeq" id="WP_209513459.1">
    <property type="nucleotide sequence ID" value="NZ_JAGIOH010000001.1"/>
</dbReference>
<dbReference type="EMBL" id="JAGIOH010000001">
    <property type="protein sequence ID" value="MBP2400921.1"/>
    <property type="molecule type" value="Genomic_DNA"/>
</dbReference>
<evidence type="ECO:0000313" key="7">
    <source>
        <dbReference type="EMBL" id="MBP2400921.1"/>
    </source>
</evidence>
<dbReference type="EC" id="1.3.1.70" evidence="7"/>
<evidence type="ECO:0000256" key="2">
    <source>
        <dbReference type="ARBA" id="ARBA00005402"/>
    </source>
</evidence>
<proteinExistence type="inferred from homology"/>
<feature type="transmembrane region" description="Helical" evidence="6">
    <location>
        <begin position="225"/>
        <end position="244"/>
    </location>
</feature>
<protein>
    <submittedName>
        <fullName evidence="7">Delta14-sterol reductase</fullName>
        <ecNumber evidence="7">1.3.1.70</ecNumber>
    </submittedName>
</protein>
<dbReference type="Gene3D" id="1.20.120.1630">
    <property type="match status" value="1"/>
</dbReference>
<reference evidence="7 8" key="1">
    <citation type="submission" date="2021-03" db="EMBL/GenBank/DDBJ databases">
        <title>Sequencing the genomes of 1000 actinobacteria strains.</title>
        <authorList>
            <person name="Klenk H.-P."/>
        </authorList>
    </citation>
    <scope>NUCLEOTIDE SEQUENCE [LARGE SCALE GENOMIC DNA]</scope>
    <source>
        <strain evidence="7 8">DSM 41480</strain>
    </source>
</reference>
<evidence type="ECO:0000256" key="6">
    <source>
        <dbReference type="SAM" id="Phobius"/>
    </source>
</evidence>
<keyword evidence="3 6" id="KW-0812">Transmembrane</keyword>
<name>A0ABS4XWN9_9ACTN</name>
<dbReference type="PANTHER" id="PTHR21257">
    <property type="entry name" value="DELTA(14)-STEROL REDUCTASE"/>
    <property type="match status" value="1"/>
</dbReference>
<dbReference type="Pfam" id="PF01222">
    <property type="entry name" value="ERG4_ERG24"/>
    <property type="match status" value="1"/>
</dbReference>
<feature type="transmembrane region" description="Helical" evidence="6">
    <location>
        <begin position="195"/>
        <end position="213"/>
    </location>
</feature>
<feature type="transmembrane region" description="Helical" evidence="6">
    <location>
        <begin position="295"/>
        <end position="320"/>
    </location>
</feature>
<evidence type="ECO:0000256" key="5">
    <source>
        <dbReference type="ARBA" id="ARBA00023136"/>
    </source>
</evidence>
<keyword evidence="8" id="KW-1185">Reference proteome</keyword>
<feature type="transmembrane region" description="Helical" evidence="6">
    <location>
        <begin position="43"/>
        <end position="61"/>
    </location>
</feature>